<protein>
    <submittedName>
        <fullName evidence="3">Uncharacterized protein</fullName>
    </submittedName>
</protein>
<dbReference type="RefSeq" id="XP_002549056.1">
    <property type="nucleotide sequence ID" value="XM_002549010.1"/>
</dbReference>
<gene>
    <name evidence="3" type="ORF">CTRG_03353</name>
</gene>
<evidence type="ECO:0000313" key="3">
    <source>
        <dbReference type="EMBL" id="EER32928.1"/>
    </source>
</evidence>
<dbReference type="AlphaFoldDB" id="C5MBB1"/>
<accession>C5MBB1</accession>
<evidence type="ECO:0000256" key="2">
    <source>
        <dbReference type="SAM" id="SignalP"/>
    </source>
</evidence>
<evidence type="ECO:0000256" key="1">
    <source>
        <dbReference type="SAM" id="MobiDB-lite"/>
    </source>
</evidence>
<dbReference type="KEGG" id="ctp:CTRG_03353"/>
<dbReference type="Proteomes" id="UP000002037">
    <property type="component" value="Unassembled WGS sequence"/>
</dbReference>
<reference evidence="3 4" key="1">
    <citation type="journal article" date="2009" name="Nature">
        <title>Evolution of pathogenicity and sexual reproduction in eight Candida genomes.</title>
        <authorList>
            <person name="Butler G."/>
            <person name="Rasmussen M.D."/>
            <person name="Lin M.F."/>
            <person name="Santos M.A."/>
            <person name="Sakthikumar S."/>
            <person name="Munro C.A."/>
            <person name="Rheinbay E."/>
            <person name="Grabherr M."/>
            <person name="Forche A."/>
            <person name="Reedy J.L."/>
            <person name="Agrafioti I."/>
            <person name="Arnaud M.B."/>
            <person name="Bates S."/>
            <person name="Brown A.J."/>
            <person name="Brunke S."/>
            <person name="Costanzo M.C."/>
            <person name="Fitzpatrick D.A."/>
            <person name="de Groot P.W."/>
            <person name="Harris D."/>
            <person name="Hoyer L.L."/>
            <person name="Hube B."/>
            <person name="Klis F.M."/>
            <person name="Kodira C."/>
            <person name="Lennard N."/>
            <person name="Logue M.E."/>
            <person name="Martin R."/>
            <person name="Neiman A.M."/>
            <person name="Nikolaou E."/>
            <person name="Quail M.A."/>
            <person name="Quinn J."/>
            <person name="Santos M.C."/>
            <person name="Schmitzberger F.F."/>
            <person name="Sherlock G."/>
            <person name="Shah P."/>
            <person name="Silverstein K.A."/>
            <person name="Skrzypek M.S."/>
            <person name="Soll D."/>
            <person name="Staggs R."/>
            <person name="Stansfield I."/>
            <person name="Stumpf M.P."/>
            <person name="Sudbery P.E."/>
            <person name="Srikantha T."/>
            <person name="Zeng Q."/>
            <person name="Berman J."/>
            <person name="Berriman M."/>
            <person name="Heitman J."/>
            <person name="Gow N.A."/>
            <person name="Lorenz M.C."/>
            <person name="Birren B.W."/>
            <person name="Kellis M."/>
            <person name="Cuomo C.A."/>
        </authorList>
    </citation>
    <scope>NUCLEOTIDE SEQUENCE [LARGE SCALE GENOMIC DNA]</scope>
    <source>
        <strain evidence="4">ATCC MYA-3404 / T1</strain>
    </source>
</reference>
<sequence>MIIKLIFIIELLNLIKMINSKTIENLNQIVVNDDENVDDDSVDKIHIIYKENIEDLTYFDLINDELNNNNNNKKELIYKISNNQALIYQNNKWIHIQVLSNPNLSLYSHSHSHSYSHFHFNHKSSSTTRTITTDDDDDDDGGGGGSFRRLREESIPISNCLNQIYGDGGAIEIDSTIIYSMINTLDLSITLNVIFYYEKFTNSWELRKSLTIRNLYYCNVPKGYIGQIWSTFQFEEFNYINYRIVDFPLSNNNNKKQHLKKKKFLRRKLKFGKWIKFGKVLLFNNKKSPVIKCITTKDLNDNKLDCHGNALIKNSKNFQLL</sequence>
<dbReference type="EMBL" id="GG692398">
    <property type="protein sequence ID" value="EER32928.1"/>
    <property type="molecule type" value="Genomic_DNA"/>
</dbReference>
<dbReference type="HOGENOM" id="CLU_973171_0_0_1"/>
<evidence type="ECO:0000313" key="4">
    <source>
        <dbReference type="Proteomes" id="UP000002037"/>
    </source>
</evidence>
<feature type="region of interest" description="Disordered" evidence="1">
    <location>
        <begin position="126"/>
        <end position="149"/>
    </location>
</feature>
<keyword evidence="4" id="KW-1185">Reference proteome</keyword>
<proteinExistence type="predicted"/>
<dbReference type="GeneID" id="8300309"/>
<organism evidence="3 4">
    <name type="scientific">Candida tropicalis (strain ATCC MYA-3404 / T1)</name>
    <name type="common">Yeast</name>
    <dbReference type="NCBI Taxonomy" id="294747"/>
    <lineage>
        <taxon>Eukaryota</taxon>
        <taxon>Fungi</taxon>
        <taxon>Dikarya</taxon>
        <taxon>Ascomycota</taxon>
        <taxon>Saccharomycotina</taxon>
        <taxon>Pichiomycetes</taxon>
        <taxon>Debaryomycetaceae</taxon>
        <taxon>Candida/Lodderomyces clade</taxon>
        <taxon>Candida</taxon>
    </lineage>
</organism>
<name>C5MBB1_CANTT</name>
<dbReference type="OrthoDB" id="4022836at2759"/>
<keyword evidence="2" id="KW-0732">Signal</keyword>
<feature type="chain" id="PRO_5002955362" evidence="2">
    <location>
        <begin position="21"/>
        <end position="321"/>
    </location>
</feature>
<dbReference type="VEuPathDB" id="FungiDB:CTRG_03353"/>
<feature type="signal peptide" evidence="2">
    <location>
        <begin position="1"/>
        <end position="20"/>
    </location>
</feature>